<dbReference type="Proteomes" id="UP000218231">
    <property type="component" value="Unassembled WGS sequence"/>
</dbReference>
<dbReference type="AlphaFoldDB" id="A0A2A2KDB8"/>
<feature type="region of interest" description="Disordered" evidence="1">
    <location>
        <begin position="280"/>
        <end position="303"/>
    </location>
</feature>
<reference evidence="2 3" key="1">
    <citation type="journal article" date="2017" name="Curr. Biol.">
        <title>Genome architecture and evolution of a unichromosomal asexual nematode.</title>
        <authorList>
            <person name="Fradin H."/>
            <person name="Zegar C."/>
            <person name="Gutwein M."/>
            <person name="Lucas J."/>
            <person name="Kovtun M."/>
            <person name="Corcoran D."/>
            <person name="Baugh L.R."/>
            <person name="Kiontke K."/>
            <person name="Gunsalus K."/>
            <person name="Fitch D.H."/>
            <person name="Piano F."/>
        </authorList>
    </citation>
    <scope>NUCLEOTIDE SEQUENCE [LARGE SCALE GENOMIC DNA]</scope>
    <source>
        <strain evidence="2">PF1309</strain>
    </source>
</reference>
<evidence type="ECO:0000256" key="1">
    <source>
        <dbReference type="SAM" id="MobiDB-lite"/>
    </source>
</evidence>
<feature type="region of interest" description="Disordered" evidence="1">
    <location>
        <begin position="410"/>
        <end position="439"/>
    </location>
</feature>
<protein>
    <submittedName>
        <fullName evidence="2">Uncharacterized protein</fullName>
    </submittedName>
</protein>
<name>A0A2A2KDB8_9BILA</name>
<gene>
    <name evidence="2" type="ORF">WR25_13224</name>
</gene>
<evidence type="ECO:0000313" key="2">
    <source>
        <dbReference type="EMBL" id="PAV71873.1"/>
    </source>
</evidence>
<sequence length="489" mass="53432">MSQAIQHTLPGMCSESFPHLVVGQLAITGRIGQGVALHGHYPRLGAQVAHRIVQRGTQDEIGIQRQANERRRHLRQQFSQGGGIDQRCRRQALARHARPVIVVRRTSLYVVTQDRLAQRISLAVAGHRIGKVHTDCIQPLLGSVLADPGAGKITAVTGTPCPPHTRTHAGLALAGQPAPQRCGEHVGDYTDIVVHAGQRVGQWLDAPRTGKALVLLDIPDIRGQVAALQDHHIGFFPLEVDQPRRAVVDTPLYPARPLQLIERLDHSIVSDRRAAFVHRAAQERTGRRGLHSQDQAGRDHGPAVVEQLGPDQPDFGTLAKLQELGQPLRLEQHAASVQQQQIVAPGVHTAFVEALRSAMGGTLEHPQLLASQIPQTVEPGTNIARRPGTGNQHHLEIGMCGTRQHRLDAPHQHRQVANGRNDDRNARDLGMQVGDSGHQTASNTLYLSVHSQTPQVRLQHTRRLDVASSVAQPFSIAVPWASIIRHSRS</sequence>
<evidence type="ECO:0000313" key="3">
    <source>
        <dbReference type="Proteomes" id="UP000218231"/>
    </source>
</evidence>
<dbReference type="EMBL" id="LIAE01008908">
    <property type="protein sequence ID" value="PAV71873.1"/>
    <property type="molecule type" value="Genomic_DNA"/>
</dbReference>
<keyword evidence="3" id="KW-1185">Reference proteome</keyword>
<proteinExistence type="predicted"/>
<accession>A0A2A2KDB8</accession>
<comment type="caution">
    <text evidence="2">The sequence shown here is derived from an EMBL/GenBank/DDBJ whole genome shotgun (WGS) entry which is preliminary data.</text>
</comment>
<organism evidence="2 3">
    <name type="scientific">Diploscapter pachys</name>
    <dbReference type="NCBI Taxonomy" id="2018661"/>
    <lineage>
        <taxon>Eukaryota</taxon>
        <taxon>Metazoa</taxon>
        <taxon>Ecdysozoa</taxon>
        <taxon>Nematoda</taxon>
        <taxon>Chromadorea</taxon>
        <taxon>Rhabditida</taxon>
        <taxon>Rhabditina</taxon>
        <taxon>Rhabditomorpha</taxon>
        <taxon>Rhabditoidea</taxon>
        <taxon>Rhabditidae</taxon>
        <taxon>Diploscapter</taxon>
    </lineage>
</organism>